<keyword evidence="7" id="KW-1185">Reference proteome</keyword>
<keyword evidence="4" id="KW-0472">Membrane</keyword>
<sequence length="412" mass="45789">MKKISLLICLFQLHVGYTQTWPSETWQAATNLTNVMDVSGVTDLSGLHWNPTNNRLYGIQNKGKFRVLELNTANNTFNQIANKSISGGPEGITQANLYANEFYTIDEDNYEIRRYTYTSNFSSITLHKHWNILLSPSTMTDTGNTGPEGIVFIPDNILTAAGFISQQTGKAYISVKGLGGLIFVAHQDKGYLWVFDINPNSNDDFAFVGKYKTSRTESCDLSLDRSTGLLYILHNISGKNKLEVTDLSTVLINGSEREFVVKSEYTMPITGDSNDNIEGFAITSKCPESGTKSAWLCRDVSTSENDAIQQDALRWFYPFTADGTCNQLANSNFESNSITIYPNPSKNRITVSSTDKSIQSIQISNSLGQIVQKIRKINNTSTVVDVSQLQAGIYLVEITQAGKILRRKLIKD</sequence>
<dbReference type="Proteomes" id="UP001597051">
    <property type="component" value="Unassembled WGS sequence"/>
</dbReference>
<evidence type="ECO:0000256" key="2">
    <source>
        <dbReference type="ARBA" id="ARBA00022475"/>
    </source>
</evidence>
<evidence type="ECO:0000256" key="3">
    <source>
        <dbReference type="ARBA" id="ARBA00022729"/>
    </source>
</evidence>
<dbReference type="InterPro" id="IPR009722">
    <property type="entry name" value="YjiK/CarP"/>
</dbReference>
<evidence type="ECO:0000256" key="1">
    <source>
        <dbReference type="ARBA" id="ARBA00004236"/>
    </source>
</evidence>
<dbReference type="RefSeq" id="WP_379758857.1">
    <property type="nucleotide sequence ID" value="NZ_JBHSYB010000065.1"/>
</dbReference>
<evidence type="ECO:0000313" key="6">
    <source>
        <dbReference type="EMBL" id="MFD0985227.1"/>
    </source>
</evidence>
<evidence type="ECO:0000256" key="4">
    <source>
        <dbReference type="ARBA" id="ARBA00023136"/>
    </source>
</evidence>
<accession>A0ABW3J460</accession>
<gene>
    <name evidence="6" type="ORF">ACFQ0S_12155</name>
</gene>
<name>A0ABW3J460_9FLAO</name>
<keyword evidence="3" id="KW-0732">Signal</keyword>
<dbReference type="Pfam" id="PF06977">
    <property type="entry name" value="SdiA-regulated"/>
    <property type="match status" value="1"/>
</dbReference>
<reference evidence="7" key="1">
    <citation type="journal article" date="2019" name="Int. J. Syst. Evol. Microbiol.">
        <title>The Global Catalogue of Microorganisms (GCM) 10K type strain sequencing project: providing services to taxonomists for standard genome sequencing and annotation.</title>
        <authorList>
            <consortium name="The Broad Institute Genomics Platform"/>
            <consortium name="The Broad Institute Genome Sequencing Center for Infectious Disease"/>
            <person name="Wu L."/>
            <person name="Ma J."/>
        </authorList>
    </citation>
    <scope>NUCLEOTIDE SEQUENCE [LARGE SCALE GENOMIC DNA]</scope>
    <source>
        <strain evidence="7">CECT 7649</strain>
    </source>
</reference>
<dbReference type="SUPFAM" id="SSF50956">
    <property type="entry name" value="Thermostable phytase (3-phytase)"/>
    <property type="match status" value="1"/>
</dbReference>
<dbReference type="Pfam" id="PF18962">
    <property type="entry name" value="Por_Secre_tail"/>
    <property type="match status" value="1"/>
</dbReference>
<evidence type="ECO:0000259" key="5">
    <source>
        <dbReference type="Pfam" id="PF18962"/>
    </source>
</evidence>
<dbReference type="NCBIfam" id="TIGR04183">
    <property type="entry name" value="Por_Secre_tail"/>
    <property type="match status" value="1"/>
</dbReference>
<protein>
    <submittedName>
        <fullName evidence="6">T9SS type A sorting domain-containing protein</fullName>
    </submittedName>
</protein>
<feature type="domain" description="Secretion system C-terminal sorting" evidence="5">
    <location>
        <begin position="340"/>
        <end position="410"/>
    </location>
</feature>
<organism evidence="6 7">
    <name type="scientific">Flavobacterium myungsuense</name>
    <dbReference type="NCBI Taxonomy" id="651823"/>
    <lineage>
        <taxon>Bacteria</taxon>
        <taxon>Pseudomonadati</taxon>
        <taxon>Bacteroidota</taxon>
        <taxon>Flavobacteriia</taxon>
        <taxon>Flavobacteriales</taxon>
        <taxon>Flavobacteriaceae</taxon>
        <taxon>Flavobacterium</taxon>
    </lineage>
</organism>
<proteinExistence type="predicted"/>
<keyword evidence="2" id="KW-1003">Cell membrane</keyword>
<dbReference type="InterPro" id="IPR026444">
    <property type="entry name" value="Secre_tail"/>
</dbReference>
<comment type="caution">
    <text evidence="6">The sequence shown here is derived from an EMBL/GenBank/DDBJ whole genome shotgun (WGS) entry which is preliminary data.</text>
</comment>
<comment type="subcellular location">
    <subcellularLocation>
        <location evidence="1">Cell membrane</location>
    </subcellularLocation>
</comment>
<evidence type="ECO:0000313" key="7">
    <source>
        <dbReference type="Proteomes" id="UP001597051"/>
    </source>
</evidence>
<dbReference type="EMBL" id="JBHTIZ010000044">
    <property type="protein sequence ID" value="MFD0985227.1"/>
    <property type="molecule type" value="Genomic_DNA"/>
</dbReference>